<dbReference type="Proteomes" id="UP000321570">
    <property type="component" value="Unassembled WGS sequence"/>
</dbReference>
<evidence type="ECO:0000256" key="2">
    <source>
        <dbReference type="ARBA" id="ARBA00012704"/>
    </source>
</evidence>
<dbReference type="GO" id="GO:0006488">
    <property type="term" value="P:dolichol-linked oligosaccharide biosynthetic process"/>
    <property type="evidence" value="ECO:0007669"/>
    <property type="project" value="TreeGrafter"/>
</dbReference>
<dbReference type="GO" id="GO:0035269">
    <property type="term" value="P:protein O-linked glycosylation via mannose"/>
    <property type="evidence" value="ECO:0007669"/>
    <property type="project" value="TreeGrafter"/>
</dbReference>
<evidence type="ECO:0000256" key="1">
    <source>
        <dbReference type="ARBA" id="ARBA00006739"/>
    </source>
</evidence>
<evidence type="ECO:0000313" key="7">
    <source>
        <dbReference type="EMBL" id="VUZ46280.1"/>
    </source>
</evidence>
<keyword evidence="5" id="KW-0808">Transferase</keyword>
<dbReference type="PANTHER" id="PTHR43398:SF1">
    <property type="entry name" value="DOLICHOL-PHOSPHATE MANNOSYLTRANSFERASE SUBUNIT 1"/>
    <property type="match status" value="1"/>
</dbReference>
<dbReference type="Pfam" id="PF00535">
    <property type="entry name" value="Glycos_transf_2"/>
    <property type="match status" value="1"/>
</dbReference>
<reference evidence="7 8" key="1">
    <citation type="submission" date="2019-07" db="EMBL/GenBank/DDBJ databases">
        <authorList>
            <person name="Jastrzebski P J."/>
            <person name="Paukszto L."/>
            <person name="Jastrzebski P J."/>
        </authorList>
    </citation>
    <scope>NUCLEOTIDE SEQUENCE [LARGE SCALE GENOMIC DNA]</scope>
    <source>
        <strain evidence="7 8">WMS-il1</strain>
    </source>
</reference>
<dbReference type="GO" id="GO:0005789">
    <property type="term" value="C:endoplasmic reticulum membrane"/>
    <property type="evidence" value="ECO:0007669"/>
    <property type="project" value="TreeGrafter"/>
</dbReference>
<dbReference type="EMBL" id="CABIJS010000210">
    <property type="protein sequence ID" value="VUZ46280.1"/>
    <property type="molecule type" value="Genomic_DNA"/>
</dbReference>
<evidence type="ECO:0000313" key="8">
    <source>
        <dbReference type="Proteomes" id="UP000321570"/>
    </source>
</evidence>
<dbReference type="EC" id="2.4.1.83" evidence="2"/>
<comment type="similarity">
    <text evidence="1">Belongs to the glycosyltransferase 2 family.</text>
</comment>
<sequence length="110" mass="12482">MAFYSILLPTYNEKENLPLIIYLIDTYMSSNSYEYEVIIIDDNSPDGTQEAALQLQKIYGSDKIVLKLRKGKLGLGTAYVHGMKFARGDFIIIMDADLSHNPKFLPAFIE</sequence>
<dbReference type="GO" id="GO:0006506">
    <property type="term" value="P:GPI anchor biosynthetic process"/>
    <property type="evidence" value="ECO:0007669"/>
    <property type="project" value="TreeGrafter"/>
</dbReference>
<name>A0A564YGE3_HYMDI</name>
<organism evidence="7 8">
    <name type="scientific">Hymenolepis diminuta</name>
    <name type="common">Rat tapeworm</name>
    <dbReference type="NCBI Taxonomy" id="6216"/>
    <lineage>
        <taxon>Eukaryota</taxon>
        <taxon>Metazoa</taxon>
        <taxon>Spiralia</taxon>
        <taxon>Lophotrochozoa</taxon>
        <taxon>Platyhelminthes</taxon>
        <taxon>Cestoda</taxon>
        <taxon>Eucestoda</taxon>
        <taxon>Cyclophyllidea</taxon>
        <taxon>Hymenolepididae</taxon>
        <taxon>Hymenolepis</taxon>
    </lineage>
</organism>
<evidence type="ECO:0000256" key="4">
    <source>
        <dbReference type="ARBA" id="ARBA00022676"/>
    </source>
</evidence>
<proteinExistence type="inferred from homology"/>
<dbReference type="InterPro" id="IPR029044">
    <property type="entry name" value="Nucleotide-diphossugar_trans"/>
</dbReference>
<evidence type="ECO:0000256" key="5">
    <source>
        <dbReference type="ARBA" id="ARBA00022679"/>
    </source>
</evidence>
<gene>
    <name evidence="7" type="ORF">WMSIL1_LOCUS6115</name>
</gene>
<evidence type="ECO:0000256" key="3">
    <source>
        <dbReference type="ARBA" id="ARBA00014858"/>
    </source>
</evidence>
<dbReference type="Gene3D" id="3.90.550.10">
    <property type="entry name" value="Spore Coat Polysaccharide Biosynthesis Protein SpsA, Chain A"/>
    <property type="match status" value="1"/>
</dbReference>
<dbReference type="GO" id="GO:0004582">
    <property type="term" value="F:dolichyl-phosphate beta-D-mannosyltransferase activity"/>
    <property type="evidence" value="ECO:0007669"/>
    <property type="project" value="UniProtKB-EC"/>
</dbReference>
<dbReference type="PANTHER" id="PTHR43398">
    <property type="entry name" value="DOLICHOL-PHOSPHATE MANNOSYLTRANSFERASE SUBUNIT 1"/>
    <property type="match status" value="1"/>
</dbReference>
<keyword evidence="8" id="KW-1185">Reference proteome</keyword>
<dbReference type="InterPro" id="IPR001173">
    <property type="entry name" value="Glyco_trans_2-like"/>
</dbReference>
<accession>A0A564YGE3</accession>
<dbReference type="SUPFAM" id="SSF53448">
    <property type="entry name" value="Nucleotide-diphospho-sugar transferases"/>
    <property type="match status" value="1"/>
</dbReference>
<dbReference type="AlphaFoldDB" id="A0A564YGE3"/>
<keyword evidence="4" id="KW-0328">Glycosyltransferase</keyword>
<protein>
    <recommendedName>
        <fullName evidence="3">Dolichol-phosphate mannosyltransferase subunit 1</fullName>
        <ecNumber evidence="2">2.4.1.83</ecNumber>
    </recommendedName>
</protein>
<evidence type="ECO:0000259" key="6">
    <source>
        <dbReference type="Pfam" id="PF00535"/>
    </source>
</evidence>
<dbReference type="InterPro" id="IPR039528">
    <property type="entry name" value="DPM1-like"/>
</dbReference>
<feature type="domain" description="Glycosyltransferase 2-like" evidence="6">
    <location>
        <begin position="5"/>
        <end position="110"/>
    </location>
</feature>